<organism evidence="2 3">
    <name type="scientific">Lacihabitans lacunae</name>
    <dbReference type="NCBI Taxonomy" id="1028214"/>
    <lineage>
        <taxon>Bacteria</taxon>
        <taxon>Pseudomonadati</taxon>
        <taxon>Bacteroidota</taxon>
        <taxon>Cytophagia</taxon>
        <taxon>Cytophagales</taxon>
        <taxon>Leadbetterellaceae</taxon>
        <taxon>Lacihabitans</taxon>
    </lineage>
</organism>
<gene>
    <name evidence="2" type="ORF">ACFOOI_20075</name>
</gene>
<evidence type="ECO:0000256" key="1">
    <source>
        <dbReference type="SAM" id="Phobius"/>
    </source>
</evidence>
<proteinExistence type="predicted"/>
<feature type="transmembrane region" description="Helical" evidence="1">
    <location>
        <begin position="139"/>
        <end position="158"/>
    </location>
</feature>
<feature type="transmembrane region" description="Helical" evidence="1">
    <location>
        <begin position="72"/>
        <end position="97"/>
    </location>
</feature>
<evidence type="ECO:0000313" key="2">
    <source>
        <dbReference type="EMBL" id="MFC3812972.1"/>
    </source>
</evidence>
<accession>A0ABV7Z1G5</accession>
<reference evidence="3" key="1">
    <citation type="journal article" date="2019" name="Int. J. Syst. Evol. Microbiol.">
        <title>The Global Catalogue of Microorganisms (GCM) 10K type strain sequencing project: providing services to taxonomists for standard genome sequencing and annotation.</title>
        <authorList>
            <consortium name="The Broad Institute Genomics Platform"/>
            <consortium name="The Broad Institute Genome Sequencing Center for Infectious Disease"/>
            <person name="Wu L."/>
            <person name="Ma J."/>
        </authorList>
    </citation>
    <scope>NUCLEOTIDE SEQUENCE [LARGE SCALE GENOMIC DNA]</scope>
    <source>
        <strain evidence="3">CECT 7956</strain>
    </source>
</reference>
<dbReference type="EMBL" id="JBHRYQ010000001">
    <property type="protein sequence ID" value="MFC3812972.1"/>
    <property type="molecule type" value="Genomic_DNA"/>
</dbReference>
<protein>
    <recommendedName>
        <fullName evidence="4">HTH LytTR-type domain-containing protein</fullName>
    </recommendedName>
</protein>
<evidence type="ECO:0008006" key="4">
    <source>
        <dbReference type="Google" id="ProtNLM"/>
    </source>
</evidence>
<name>A0ABV7Z1G5_9BACT</name>
<dbReference type="RefSeq" id="WP_379839878.1">
    <property type="nucleotide sequence ID" value="NZ_JBHRYQ010000001.1"/>
</dbReference>
<feature type="transmembrane region" description="Helical" evidence="1">
    <location>
        <begin position="109"/>
        <end position="127"/>
    </location>
</feature>
<sequence length="297" mass="33214">MTSILKFPLTIILSVKNILVSFANKLKSPYHSSTLQIRGFIHSVAIASIVFGGLYIFKPFGLETDSEANMHIIILGLLAFACMLVLQFFFPIVLKSFYNELDWTLGKQFIQSFLMVASIAGISFYYINSQGIANLELPLDYIKVLGFSILPLLLFVFLQEGMHTSKFKRKAEDLTSDLSGKEVISGNNPLKILAFEGSGQTLSLVPNQLIYAKVGKNQTEFFYQNILGVDKSEVNIDEKKVLDELKDHPQFVSLNKGLYINTNAIHKITGNARGFEVAIARFNELIPVSSKFRKNLG</sequence>
<evidence type="ECO:0000313" key="3">
    <source>
        <dbReference type="Proteomes" id="UP001595616"/>
    </source>
</evidence>
<comment type="caution">
    <text evidence="2">The sequence shown here is derived from an EMBL/GenBank/DDBJ whole genome shotgun (WGS) entry which is preliminary data.</text>
</comment>
<keyword evidence="3" id="KW-1185">Reference proteome</keyword>
<dbReference type="Proteomes" id="UP001595616">
    <property type="component" value="Unassembled WGS sequence"/>
</dbReference>
<keyword evidence="1" id="KW-0812">Transmembrane</keyword>
<feature type="transmembrane region" description="Helical" evidence="1">
    <location>
        <begin position="35"/>
        <end position="57"/>
    </location>
</feature>
<keyword evidence="1" id="KW-0472">Membrane</keyword>
<keyword evidence="1" id="KW-1133">Transmembrane helix</keyword>
<dbReference type="Gene3D" id="2.40.50.1020">
    <property type="entry name" value="LytTr DNA-binding domain"/>
    <property type="match status" value="1"/>
</dbReference>